<dbReference type="Gene3D" id="6.10.340.10">
    <property type="match status" value="1"/>
</dbReference>
<dbReference type="SMART" id="SM00387">
    <property type="entry name" value="HATPase_c"/>
    <property type="match status" value="1"/>
</dbReference>
<dbReference type="Gene3D" id="3.30.565.10">
    <property type="entry name" value="Histidine kinase-like ATPase, C-terminal domain"/>
    <property type="match status" value="1"/>
</dbReference>
<dbReference type="GO" id="GO:0005886">
    <property type="term" value="C:plasma membrane"/>
    <property type="evidence" value="ECO:0007669"/>
    <property type="project" value="UniProtKB-SubCell"/>
</dbReference>
<comment type="subcellular location">
    <subcellularLocation>
        <location evidence="2">Cell membrane</location>
        <topology evidence="2">Multi-pass membrane protein</topology>
    </subcellularLocation>
</comment>
<dbReference type="CDD" id="cd00075">
    <property type="entry name" value="HATPase"/>
    <property type="match status" value="1"/>
</dbReference>
<evidence type="ECO:0000256" key="2">
    <source>
        <dbReference type="ARBA" id="ARBA00004651"/>
    </source>
</evidence>
<dbReference type="InterPro" id="IPR003594">
    <property type="entry name" value="HATPase_dom"/>
</dbReference>
<evidence type="ECO:0000256" key="1">
    <source>
        <dbReference type="ARBA" id="ARBA00000085"/>
    </source>
</evidence>
<name>A0A0D8C714_GEOKU</name>
<evidence type="ECO:0000313" key="16">
    <source>
        <dbReference type="Proteomes" id="UP000032522"/>
    </source>
</evidence>
<protein>
    <recommendedName>
        <fullName evidence="3">histidine kinase</fullName>
        <ecNumber evidence="3">2.7.13.3</ecNumber>
    </recommendedName>
</protein>
<feature type="transmembrane region" description="Helical" evidence="12">
    <location>
        <begin position="7"/>
        <end position="30"/>
    </location>
</feature>
<dbReference type="InterPro" id="IPR050736">
    <property type="entry name" value="Sensor_HK_Regulatory"/>
</dbReference>
<reference evidence="15 16" key="1">
    <citation type="submission" date="2015-01" db="EMBL/GenBank/DDBJ databases">
        <authorList>
            <person name="Filippidou S."/>
            <person name="Jeanneret N."/>
            <person name="Russel-Delif L."/>
            <person name="Junier T."/>
            <person name="Wunderlin T."/>
            <person name="Molina V."/>
            <person name="Johnson S.L."/>
            <person name="Davenport K.W."/>
            <person name="Chain P.S."/>
            <person name="Dorador C."/>
            <person name="Junier P."/>
        </authorList>
    </citation>
    <scope>NUCLEOTIDE SEQUENCE [LARGE SCALE GENOMIC DNA]</scope>
    <source>
        <strain evidence="15 16">Et7/4</strain>
    </source>
</reference>
<keyword evidence="4" id="KW-1003">Cell membrane</keyword>
<dbReference type="Proteomes" id="UP000032522">
    <property type="component" value="Unassembled WGS sequence"/>
</dbReference>
<dbReference type="AlphaFoldDB" id="A0A0D8C714"/>
<comment type="catalytic activity">
    <reaction evidence="1">
        <text>ATP + protein L-histidine = ADP + protein N-phospho-L-histidine.</text>
        <dbReference type="EC" id="2.7.13.3"/>
    </reaction>
</comment>
<evidence type="ECO:0000256" key="9">
    <source>
        <dbReference type="ARBA" id="ARBA00022840"/>
    </source>
</evidence>
<sequence>MSIRRKLFLSMAALIIGMGIMFSLIIKVVVVDILDVVLKVDRSQEMKELSNIFSYYYETHHHSWNGIQHIQLDTTIMNRHEQAGVVLLSLEGEQLYAAGEIPASWMIGLGISTKVKAHGKTIAFLHYYDREVGNMAKVRRGITSSVTTLSLLSAAVLVFLSLFIAFWLSKRLTAPLKLLIYAIDRLGKGEFGVQAPMITKDEYGKVAQTFNEMSKQLQQAEEVRRRLVADVAHELRTPLTILRGKLDWFQQQRRPIEPERLLPLQDELIRLTRLVEDLHQLSLAEAGKLPLERKPTNMESLLQQLIERVAPSAEEKNIRIHLTCSANHTTIWVDPHRITQVFLNLLVNAIRYTPEGGMVNVGIDEEPAVLQIAVSDTGIGIAPEHLPFLFDRFYRADEARTRNRGGTGLGLAIAKEFVLAHGGTIDVDSTPGQGTTFRVKLPR</sequence>
<feature type="transmembrane region" description="Helical" evidence="12">
    <location>
        <begin position="149"/>
        <end position="168"/>
    </location>
</feature>
<keyword evidence="12" id="KW-1133">Transmembrane helix</keyword>
<dbReference type="Pfam" id="PF00672">
    <property type="entry name" value="HAMP"/>
    <property type="match status" value="1"/>
</dbReference>
<keyword evidence="12" id="KW-0812">Transmembrane</keyword>
<dbReference type="PANTHER" id="PTHR43711">
    <property type="entry name" value="TWO-COMPONENT HISTIDINE KINASE"/>
    <property type="match status" value="1"/>
</dbReference>
<keyword evidence="9" id="KW-0067">ATP-binding</keyword>
<dbReference type="EMBL" id="JYBP01000001">
    <property type="protein sequence ID" value="KJE32271.1"/>
    <property type="molecule type" value="Genomic_DNA"/>
</dbReference>
<evidence type="ECO:0000256" key="6">
    <source>
        <dbReference type="ARBA" id="ARBA00022679"/>
    </source>
</evidence>
<evidence type="ECO:0000313" key="15">
    <source>
        <dbReference type="EMBL" id="KJE32271.1"/>
    </source>
</evidence>
<organism evidence="15 16">
    <name type="scientific">Geobacillus kaustophilus</name>
    <dbReference type="NCBI Taxonomy" id="1462"/>
    <lineage>
        <taxon>Bacteria</taxon>
        <taxon>Bacillati</taxon>
        <taxon>Bacillota</taxon>
        <taxon>Bacilli</taxon>
        <taxon>Bacillales</taxon>
        <taxon>Anoxybacillaceae</taxon>
        <taxon>Geobacillus</taxon>
        <taxon>Geobacillus thermoleovorans group</taxon>
    </lineage>
</organism>
<evidence type="ECO:0000256" key="5">
    <source>
        <dbReference type="ARBA" id="ARBA00022553"/>
    </source>
</evidence>
<dbReference type="InterPro" id="IPR003660">
    <property type="entry name" value="HAMP_dom"/>
</dbReference>
<evidence type="ECO:0000256" key="7">
    <source>
        <dbReference type="ARBA" id="ARBA00022741"/>
    </source>
</evidence>
<dbReference type="Pfam" id="PF02518">
    <property type="entry name" value="HATPase_c"/>
    <property type="match status" value="1"/>
</dbReference>
<comment type="caution">
    <text evidence="15">The sequence shown here is derived from an EMBL/GenBank/DDBJ whole genome shotgun (WGS) entry which is preliminary data.</text>
</comment>
<dbReference type="FunFam" id="3.30.565.10:FF:000006">
    <property type="entry name" value="Sensor histidine kinase WalK"/>
    <property type="match status" value="1"/>
</dbReference>
<dbReference type="SMART" id="SM00304">
    <property type="entry name" value="HAMP"/>
    <property type="match status" value="1"/>
</dbReference>
<dbReference type="GO" id="GO:0000155">
    <property type="term" value="F:phosphorelay sensor kinase activity"/>
    <property type="evidence" value="ECO:0007669"/>
    <property type="project" value="InterPro"/>
</dbReference>
<dbReference type="SUPFAM" id="SSF158472">
    <property type="entry name" value="HAMP domain-like"/>
    <property type="match status" value="1"/>
</dbReference>
<dbReference type="InterPro" id="IPR004358">
    <property type="entry name" value="Sig_transdc_His_kin-like_C"/>
</dbReference>
<dbReference type="PRINTS" id="PR00344">
    <property type="entry name" value="BCTRLSENSOR"/>
</dbReference>
<proteinExistence type="predicted"/>
<dbReference type="OrthoDB" id="9813151at2"/>
<dbReference type="PANTHER" id="PTHR43711:SF1">
    <property type="entry name" value="HISTIDINE KINASE 1"/>
    <property type="match status" value="1"/>
</dbReference>
<dbReference type="InterPro" id="IPR003661">
    <property type="entry name" value="HisK_dim/P_dom"/>
</dbReference>
<evidence type="ECO:0000256" key="10">
    <source>
        <dbReference type="ARBA" id="ARBA00023012"/>
    </source>
</evidence>
<dbReference type="PROSITE" id="PS50109">
    <property type="entry name" value="HIS_KIN"/>
    <property type="match status" value="1"/>
</dbReference>
<dbReference type="InterPro" id="IPR036097">
    <property type="entry name" value="HisK_dim/P_sf"/>
</dbReference>
<keyword evidence="6" id="KW-0808">Transferase</keyword>
<dbReference type="PATRIC" id="fig|1462.6.peg.48"/>
<feature type="domain" description="HAMP" evidence="14">
    <location>
        <begin position="170"/>
        <end position="222"/>
    </location>
</feature>
<keyword evidence="10" id="KW-0902">Two-component regulatory system</keyword>
<dbReference type="CDD" id="cd06225">
    <property type="entry name" value="HAMP"/>
    <property type="match status" value="1"/>
</dbReference>
<dbReference type="SUPFAM" id="SSF55874">
    <property type="entry name" value="ATPase domain of HSP90 chaperone/DNA topoisomerase II/histidine kinase"/>
    <property type="match status" value="1"/>
</dbReference>
<evidence type="ECO:0000256" key="12">
    <source>
        <dbReference type="SAM" id="Phobius"/>
    </source>
</evidence>
<keyword evidence="7" id="KW-0547">Nucleotide-binding</keyword>
<feature type="domain" description="Histidine kinase" evidence="13">
    <location>
        <begin position="230"/>
        <end position="443"/>
    </location>
</feature>
<gene>
    <name evidence="15" type="ORF">LG52_3835</name>
</gene>
<dbReference type="SUPFAM" id="SSF47384">
    <property type="entry name" value="Homodimeric domain of signal transducing histidine kinase"/>
    <property type="match status" value="1"/>
</dbReference>
<evidence type="ECO:0000256" key="8">
    <source>
        <dbReference type="ARBA" id="ARBA00022777"/>
    </source>
</evidence>
<dbReference type="InterPro" id="IPR036890">
    <property type="entry name" value="HATPase_C_sf"/>
</dbReference>
<evidence type="ECO:0000256" key="4">
    <source>
        <dbReference type="ARBA" id="ARBA00022475"/>
    </source>
</evidence>
<dbReference type="PROSITE" id="PS50885">
    <property type="entry name" value="HAMP"/>
    <property type="match status" value="1"/>
</dbReference>
<dbReference type="EC" id="2.7.13.3" evidence="3"/>
<keyword evidence="11 12" id="KW-0472">Membrane</keyword>
<keyword evidence="8" id="KW-0418">Kinase</keyword>
<dbReference type="SMART" id="SM00388">
    <property type="entry name" value="HisKA"/>
    <property type="match status" value="1"/>
</dbReference>
<evidence type="ECO:0000256" key="11">
    <source>
        <dbReference type="ARBA" id="ARBA00023136"/>
    </source>
</evidence>
<keyword evidence="5" id="KW-0597">Phosphoprotein</keyword>
<evidence type="ECO:0000256" key="3">
    <source>
        <dbReference type="ARBA" id="ARBA00012438"/>
    </source>
</evidence>
<dbReference type="Pfam" id="PF00512">
    <property type="entry name" value="HisKA"/>
    <property type="match status" value="1"/>
</dbReference>
<dbReference type="GO" id="GO:0005524">
    <property type="term" value="F:ATP binding"/>
    <property type="evidence" value="ECO:0007669"/>
    <property type="project" value="UniProtKB-KW"/>
</dbReference>
<evidence type="ECO:0000259" key="14">
    <source>
        <dbReference type="PROSITE" id="PS50885"/>
    </source>
</evidence>
<dbReference type="InterPro" id="IPR005467">
    <property type="entry name" value="His_kinase_dom"/>
</dbReference>
<accession>A0A0D8C714</accession>
<dbReference type="CDD" id="cd00082">
    <property type="entry name" value="HisKA"/>
    <property type="match status" value="1"/>
</dbReference>
<evidence type="ECO:0000259" key="13">
    <source>
        <dbReference type="PROSITE" id="PS50109"/>
    </source>
</evidence>
<dbReference type="Gene3D" id="1.10.287.130">
    <property type="match status" value="1"/>
</dbReference>